<feature type="transmembrane region" description="Helical" evidence="6">
    <location>
        <begin position="294"/>
        <end position="311"/>
    </location>
</feature>
<dbReference type="PANTHER" id="PTHR23527">
    <property type="entry name" value="BLL3282 PROTEIN"/>
    <property type="match status" value="1"/>
</dbReference>
<dbReference type="AlphaFoldDB" id="A0A9D0ZGP7"/>
<reference evidence="8" key="2">
    <citation type="journal article" date="2021" name="PeerJ">
        <title>Extensive microbial diversity within the chicken gut microbiome revealed by metagenomics and culture.</title>
        <authorList>
            <person name="Gilroy R."/>
            <person name="Ravi A."/>
            <person name="Getino M."/>
            <person name="Pursley I."/>
            <person name="Horton D.L."/>
            <person name="Alikhan N.F."/>
            <person name="Baker D."/>
            <person name="Gharbi K."/>
            <person name="Hall N."/>
            <person name="Watson M."/>
            <person name="Adriaenssens E.M."/>
            <person name="Foster-Nyarko E."/>
            <person name="Jarju S."/>
            <person name="Secka A."/>
            <person name="Antonio M."/>
            <person name="Oren A."/>
            <person name="Chaudhuri R.R."/>
            <person name="La Ragione R."/>
            <person name="Hildebrand F."/>
            <person name="Pallen M.J."/>
        </authorList>
    </citation>
    <scope>NUCLEOTIDE SEQUENCE</scope>
    <source>
        <strain evidence="8">ChiBcolR7-354</strain>
    </source>
</reference>
<evidence type="ECO:0000256" key="6">
    <source>
        <dbReference type="SAM" id="Phobius"/>
    </source>
</evidence>
<dbReference type="PANTHER" id="PTHR23527:SF1">
    <property type="entry name" value="BLL3282 PROTEIN"/>
    <property type="match status" value="1"/>
</dbReference>
<sequence length="418" mass="44759">MSNTKSSKNSAYSWLVLIMITLCYTCTFFSRFVWSPVMSEAAGDIGMTMSQAGGLMSAFYFGYLILQIPAGIVADRIRVKYPMFICMVLIAGSTWLMSSDIVSSYTSAYVVRFLGGFFSGTIMACASRLLSNYFEAKVRGIAFGILLASPSLGTLLANQIGPRVLEAAGWRATFQVCAVIILVIGVLAVVLIREPKPEPLPANAPKSSLLAGLKNYFSNKQLILLSIAGFLFMAVPTGYSTWANQFMTGAAPAGGGLSSVDGGTIVTCYAVASVVGSMSSGFIGKKFNWNRKYLIMEIYIAMAIFLFLFGMQRSFTGLLITSVLFGLVSCFSSSHITTWAVNIGGSKYAATTTATQNLLLQASNVIFPTVAGSIVDSATVDGVVSSYMGVWYMYSALLVVATIVMIFTSKKSAAESMQ</sequence>
<dbReference type="InterPro" id="IPR036259">
    <property type="entry name" value="MFS_trans_sf"/>
</dbReference>
<dbReference type="Pfam" id="PF07690">
    <property type="entry name" value="MFS_1"/>
    <property type="match status" value="1"/>
</dbReference>
<reference evidence="8" key="1">
    <citation type="submission" date="2020-10" db="EMBL/GenBank/DDBJ databases">
        <authorList>
            <person name="Gilroy R."/>
        </authorList>
    </citation>
    <scope>NUCLEOTIDE SEQUENCE</scope>
    <source>
        <strain evidence="8">ChiBcolR7-354</strain>
    </source>
</reference>
<dbReference type="Proteomes" id="UP000824262">
    <property type="component" value="Unassembled WGS sequence"/>
</dbReference>
<dbReference type="InterPro" id="IPR052952">
    <property type="entry name" value="MFS-Transporter"/>
</dbReference>
<evidence type="ECO:0000259" key="7">
    <source>
        <dbReference type="PROSITE" id="PS50850"/>
    </source>
</evidence>
<feature type="transmembrane region" description="Helical" evidence="6">
    <location>
        <begin position="54"/>
        <end position="74"/>
    </location>
</feature>
<gene>
    <name evidence="8" type="ORF">IAB77_07620</name>
</gene>
<proteinExistence type="predicted"/>
<dbReference type="GO" id="GO:0005886">
    <property type="term" value="C:plasma membrane"/>
    <property type="evidence" value="ECO:0007669"/>
    <property type="project" value="UniProtKB-SubCell"/>
</dbReference>
<evidence type="ECO:0000256" key="2">
    <source>
        <dbReference type="ARBA" id="ARBA00022448"/>
    </source>
</evidence>
<dbReference type="InterPro" id="IPR011701">
    <property type="entry name" value="MFS"/>
</dbReference>
<dbReference type="EMBL" id="DVGA01000077">
    <property type="protein sequence ID" value="HIQ79111.1"/>
    <property type="molecule type" value="Genomic_DNA"/>
</dbReference>
<keyword evidence="5 6" id="KW-0472">Membrane</keyword>
<keyword evidence="2" id="KW-0813">Transport</keyword>
<protein>
    <submittedName>
        <fullName evidence="8">MFS transporter</fullName>
    </submittedName>
</protein>
<feature type="transmembrane region" description="Helical" evidence="6">
    <location>
        <begin position="262"/>
        <end position="282"/>
    </location>
</feature>
<comment type="caution">
    <text evidence="8">The sequence shown here is derived from an EMBL/GenBank/DDBJ whole genome shotgun (WGS) entry which is preliminary data.</text>
</comment>
<dbReference type="Gene3D" id="1.20.1250.20">
    <property type="entry name" value="MFS general substrate transporter like domains"/>
    <property type="match status" value="2"/>
</dbReference>
<name>A0A9D0ZGP7_9FIRM</name>
<feature type="transmembrane region" description="Helical" evidence="6">
    <location>
        <begin position="387"/>
        <end position="408"/>
    </location>
</feature>
<evidence type="ECO:0000256" key="5">
    <source>
        <dbReference type="ARBA" id="ARBA00023136"/>
    </source>
</evidence>
<accession>A0A9D0ZGP7</accession>
<feature type="transmembrane region" description="Helical" evidence="6">
    <location>
        <begin position="81"/>
        <end position="97"/>
    </location>
</feature>
<feature type="transmembrane region" description="Helical" evidence="6">
    <location>
        <begin position="109"/>
        <end position="129"/>
    </location>
</feature>
<feature type="transmembrane region" description="Helical" evidence="6">
    <location>
        <begin position="317"/>
        <end position="337"/>
    </location>
</feature>
<feature type="transmembrane region" description="Helical" evidence="6">
    <location>
        <begin position="358"/>
        <end position="375"/>
    </location>
</feature>
<feature type="transmembrane region" description="Helical" evidence="6">
    <location>
        <begin position="222"/>
        <end position="242"/>
    </location>
</feature>
<feature type="domain" description="Major facilitator superfamily (MFS) profile" evidence="7">
    <location>
        <begin position="16"/>
        <end position="413"/>
    </location>
</feature>
<evidence type="ECO:0000256" key="4">
    <source>
        <dbReference type="ARBA" id="ARBA00022989"/>
    </source>
</evidence>
<evidence type="ECO:0000256" key="3">
    <source>
        <dbReference type="ARBA" id="ARBA00022692"/>
    </source>
</evidence>
<dbReference type="SUPFAM" id="SSF103473">
    <property type="entry name" value="MFS general substrate transporter"/>
    <property type="match status" value="1"/>
</dbReference>
<feature type="transmembrane region" description="Helical" evidence="6">
    <location>
        <begin position="172"/>
        <end position="192"/>
    </location>
</feature>
<dbReference type="InterPro" id="IPR020846">
    <property type="entry name" value="MFS_dom"/>
</dbReference>
<organism evidence="8 9">
    <name type="scientific">Candidatus Scatomorpha intestinavium</name>
    <dbReference type="NCBI Taxonomy" id="2840922"/>
    <lineage>
        <taxon>Bacteria</taxon>
        <taxon>Bacillati</taxon>
        <taxon>Bacillota</taxon>
        <taxon>Clostridia</taxon>
        <taxon>Eubacteriales</taxon>
        <taxon>Candidatus Scatomorpha</taxon>
    </lineage>
</organism>
<dbReference type="PROSITE" id="PS50850">
    <property type="entry name" value="MFS"/>
    <property type="match status" value="1"/>
</dbReference>
<feature type="transmembrane region" description="Helical" evidence="6">
    <location>
        <begin position="141"/>
        <end position="160"/>
    </location>
</feature>
<keyword evidence="3 6" id="KW-0812">Transmembrane</keyword>
<feature type="transmembrane region" description="Helical" evidence="6">
    <location>
        <begin position="12"/>
        <end position="34"/>
    </location>
</feature>
<evidence type="ECO:0000256" key="1">
    <source>
        <dbReference type="ARBA" id="ARBA00004651"/>
    </source>
</evidence>
<evidence type="ECO:0000313" key="8">
    <source>
        <dbReference type="EMBL" id="HIQ79111.1"/>
    </source>
</evidence>
<dbReference type="GO" id="GO:0022857">
    <property type="term" value="F:transmembrane transporter activity"/>
    <property type="evidence" value="ECO:0007669"/>
    <property type="project" value="InterPro"/>
</dbReference>
<evidence type="ECO:0000313" key="9">
    <source>
        <dbReference type="Proteomes" id="UP000824262"/>
    </source>
</evidence>
<comment type="subcellular location">
    <subcellularLocation>
        <location evidence="1">Cell membrane</location>
        <topology evidence="1">Multi-pass membrane protein</topology>
    </subcellularLocation>
</comment>
<keyword evidence="4 6" id="KW-1133">Transmembrane helix</keyword>